<keyword evidence="2" id="KW-1185">Reference proteome</keyword>
<sequence>MTDVEDYAPAWQTEDLAEEWIEQSASSASGNQSGSSLSPTTTQKSFDSTKHVARASGHHQGSISESRMRIVSGHTSFPSPHPRSASQSQQSTSKRQSSVNTYDAAPSPPTSHRSGSLSSGSGGSMTTPRGGQSVDDTSTIPAGTFLVKPENEDVAANAGGEQFVAGLKRNPFVAGGGDIGGAAADGGLFQRLELERLFDPPRGPAAVNEESRPHAEQPVEQGHEKRHTPTSIPITVESPAGTADQHSSIPLRRTSHSYVPARPSRLSNSMTPPSANSSMVSSSSSPSSSVGNPAQAASSRNGSMLRYDSAREDVDVDEAYGEAEYDSRSESSIEGEEGVSPPWKQNSRSGNSRAQQSRRFSGEEGSMRDVEFTFSPSPIRKRPSAQTLVTHTSRSVSFSVSPVTAAPGVKKPPFRLFQRQVDTDGYDTIQSRELIERITVGGTPLKDLVRRAGAGSPSPVHRNHSSRQRRDSGFTAEGDVSSRQRRRQRNHQLAKQWSSSSGSDGGSSASVSREQLDDEQSELLEERSSKRIRLSKSPASSAGDQIYHQRAARGHEEESSVRAGEERSIAAEATQYDYSASGSEDAREQQHQTADSFLSASRSRASQSYSRRMQHHPEQSSSVSDVGVEDIANRSTGQLPGPPAQRTSWGEKGEELLQRIRQGHGETSEKSDTWTTSWSRSSVSAEGKQPMQEMLPPTPQLAVANSKGQATEQRQQGQYGTVTSSNSGGTASSSSTITSRYLSAGINMLEKIKERKVSDSSGTGACTDGDARTETQGSRCGSEEESKKELVGREQERQTRNRPRHSVEGATVSSQSTIRGGPARQFSGTGSADLNGSVKSRASGSSSSRTSFVASLGKGAAPTNLRTIVESPSASVMYTRPEQDANLDAGRPNQQMARLPPAQQEDMNRYISSTSTANTATTAVSTSFVKHRGPPAPALHGRAQGVRTIGLNDIPQIPRQVGNMVFDPVRGWIKATRNARNVDQEASASRIDESKSSSAESMDIFAGMDSLRDEESTPQPEVPHRLEHTQRRGQNLSPVLEVSMSQMMMQEETATHNVEAIESRSDQEQQLASMALVQDAPAVTSSPINDFAELSINRNTVEATTSSLSARIDIETCGNETPQKSALKRPELHETVSAPTPLQTDPVMYTAAVRSILKTGSTEISAIRTAVPTTPLSAIKIVVASEDSARRSVSFSDGQSNGKIKEHNARHAGGASRRQRNWTAVAPEDDIFNSQDGSSGGEQSQLAMQPSVRSKRIQNMLTGLQEDTETPSKTSSSGHSRKLSLLSDPSPESGSRNATSEMSFNTRVRGTRRNKADATFLTECSFGVAHDKLVELITEVQPFEPHWERLSKIDLSKRGVDSVARLKEFCPDLDEANLNHNHISYLSGLPASLRRLHISFNKLTNVSSVDYLANLQYLDVSHNQIDSVNALSCLKHLRELRLDYNQVQDLKDIMGIDSLVKLSCKGNAIKTVDFSAAQWPDMECLDLSRNQIAHVEGLENLKALTTLNLVDMTKFPRLRSLYADGNQIRALVRSSKHSPVRLEYLSLRDQDVSDLDLSYADLRDVKRLYVSGEYKFGSKRKAKLTRKMPTGNRLSKQFFPTRPLYSLVYLEAAACSLSEWPEGFGQRLPNLRILNMNYNFIEDLSGIEGLQGLRKLMMIGCRLGEERSSSVLRSVRQIGTLKEIDLRMNPLNLNFYLPLILNEASPTTIIYPAEANSSDSVIQTLSSTDRWAGMDDKFRQLLPDKWYFKRLVYRGALKLACDTVNVIDGIHLTQGEMRKAIELMEDAALRGKTAA</sequence>
<name>A0ACC2VK23_9TREE</name>
<proteinExistence type="predicted"/>
<dbReference type="EMBL" id="JASBWT010000013">
    <property type="protein sequence ID" value="KAJ9099240.1"/>
    <property type="molecule type" value="Genomic_DNA"/>
</dbReference>
<evidence type="ECO:0000313" key="1">
    <source>
        <dbReference type="EMBL" id="KAJ9099240.1"/>
    </source>
</evidence>
<dbReference type="Proteomes" id="UP001227268">
    <property type="component" value="Unassembled WGS sequence"/>
</dbReference>
<reference evidence="1" key="1">
    <citation type="submission" date="2023-04" db="EMBL/GenBank/DDBJ databases">
        <title>Draft Genome sequencing of Naganishia species isolated from polar environments using Oxford Nanopore Technology.</title>
        <authorList>
            <person name="Leo P."/>
            <person name="Venkateswaran K."/>
        </authorList>
    </citation>
    <scope>NUCLEOTIDE SEQUENCE</scope>
    <source>
        <strain evidence="1">MNA-CCFEE 5423</strain>
    </source>
</reference>
<accession>A0ACC2VK23</accession>
<comment type="caution">
    <text evidence="1">The sequence shown here is derived from an EMBL/GenBank/DDBJ whole genome shotgun (WGS) entry which is preliminary data.</text>
</comment>
<protein>
    <submittedName>
        <fullName evidence="1">Uncharacterized protein</fullName>
    </submittedName>
</protein>
<organism evidence="1 2">
    <name type="scientific">Naganishia friedmannii</name>
    <dbReference type="NCBI Taxonomy" id="89922"/>
    <lineage>
        <taxon>Eukaryota</taxon>
        <taxon>Fungi</taxon>
        <taxon>Dikarya</taxon>
        <taxon>Basidiomycota</taxon>
        <taxon>Agaricomycotina</taxon>
        <taxon>Tremellomycetes</taxon>
        <taxon>Filobasidiales</taxon>
        <taxon>Filobasidiaceae</taxon>
        <taxon>Naganishia</taxon>
    </lineage>
</organism>
<evidence type="ECO:0000313" key="2">
    <source>
        <dbReference type="Proteomes" id="UP001227268"/>
    </source>
</evidence>
<gene>
    <name evidence="1" type="ORF">QFC21_004120</name>
</gene>